<dbReference type="Gene3D" id="3.40.50.410">
    <property type="entry name" value="von Willebrand factor, type A domain"/>
    <property type="match status" value="1"/>
</dbReference>
<reference evidence="1 2" key="1">
    <citation type="submission" date="2019-11" db="EMBL/GenBank/DDBJ databases">
        <title>Comparative genomics of hydrocarbon-degrading Desulfosarcina strains.</title>
        <authorList>
            <person name="Watanabe M."/>
            <person name="Kojima H."/>
            <person name="Fukui M."/>
        </authorList>
    </citation>
    <scope>NUCLEOTIDE SEQUENCE [LARGE SCALE GENOMIC DNA]</scope>
    <source>
        <strain evidence="1 2">28bB2T</strain>
    </source>
</reference>
<organism evidence="1 2">
    <name type="scientific">Desulfosarcina ovata subsp. sediminis</name>
    <dbReference type="NCBI Taxonomy" id="885957"/>
    <lineage>
        <taxon>Bacteria</taxon>
        <taxon>Pseudomonadati</taxon>
        <taxon>Thermodesulfobacteriota</taxon>
        <taxon>Desulfobacteria</taxon>
        <taxon>Desulfobacterales</taxon>
        <taxon>Desulfosarcinaceae</taxon>
        <taxon>Desulfosarcina</taxon>
    </lineage>
</organism>
<proteinExistence type="predicted"/>
<dbReference type="RefSeq" id="WP_155320651.1">
    <property type="nucleotide sequence ID" value="NZ_AP021876.1"/>
</dbReference>
<evidence type="ECO:0000313" key="1">
    <source>
        <dbReference type="EMBL" id="BBO79472.1"/>
    </source>
</evidence>
<protein>
    <recommendedName>
        <fullName evidence="3">VWFA domain-containing protein</fullName>
    </recommendedName>
</protein>
<sequence>MNPRIHAKDNIIKRFYIPGGDGYSAFWRRDKSPIEVLELSKVLVSLRKISSQIGRNVGTVVWSGMDIKDGIALDPTPIMGKYPIPAFKTDIMVGRTIQLSYEKTEWSERYKQLSLSQLDLPDNYAYKFNLFFDMCEKVYTDLLSNVSVLGNYTERARLWEIKEKRKTFINPPTDIELYHLWWDMAADRKGLKYKEEYVDRSVGGLLERTNLEKFYKKPIRMLNSMVDKLRYECPRIAGVSERGSFRKELYLSVWPEILKQIRFWPTDRSDPFLLSDKYQDDIEKDDKKKKAVKATLISYADTIEKRIRKKAADYTEKVRSNVKNVDDVVRIKGNDVIMRARNKVDKRLLHNLQFILKSVAHRKTFYSRGLKSGKIDRRRLYRAPTTGTVFNHKKDLFRMVNNIVLLLDATGSMAEPNKWNQSEILIQTLFSALVNYNPHARLFAYNEVKNICHLTELYMNGIFYTVLPHGQTASGEAIIATALKLKSTQKKPLLIHITDGASNWGCGVGDAIKFCTKRKINLLTLGVGCSPGAKDALKKEYGNLLQFLDKTDDLPNLLRKLLNYSKWN</sequence>
<accession>A0A5K7ZBY2</accession>
<dbReference type="InterPro" id="IPR036465">
    <property type="entry name" value="vWFA_dom_sf"/>
</dbReference>
<dbReference type="SUPFAM" id="SSF53300">
    <property type="entry name" value="vWA-like"/>
    <property type="match status" value="1"/>
</dbReference>
<gene>
    <name evidence="1" type="ORF">DSCO28_00380</name>
</gene>
<dbReference type="AlphaFoldDB" id="A0A5K7ZBY2"/>
<dbReference type="CDD" id="cd00198">
    <property type="entry name" value="vWFA"/>
    <property type="match status" value="1"/>
</dbReference>
<dbReference type="EMBL" id="AP021876">
    <property type="protein sequence ID" value="BBO79472.1"/>
    <property type="molecule type" value="Genomic_DNA"/>
</dbReference>
<evidence type="ECO:0000313" key="2">
    <source>
        <dbReference type="Proteomes" id="UP000425960"/>
    </source>
</evidence>
<dbReference type="KEGG" id="dov:DSCO28_00380"/>
<dbReference type="Proteomes" id="UP000425960">
    <property type="component" value="Chromosome"/>
</dbReference>
<evidence type="ECO:0008006" key="3">
    <source>
        <dbReference type="Google" id="ProtNLM"/>
    </source>
</evidence>
<name>A0A5K7ZBY2_9BACT</name>